<dbReference type="AlphaFoldDB" id="A0A5C5V473"/>
<comment type="caution">
    <text evidence="4">The sequence shown here is derived from an EMBL/GenBank/DDBJ whole genome shotgun (WGS) entry which is preliminary data.</text>
</comment>
<dbReference type="Pfam" id="PF17782">
    <property type="entry name" value="WHD_DprA"/>
    <property type="match status" value="1"/>
</dbReference>
<reference evidence="4 5" key="1">
    <citation type="submission" date="2019-02" db="EMBL/GenBank/DDBJ databases">
        <title>Deep-cultivation of Planctomycetes and their phenomic and genomic characterization uncovers novel biology.</title>
        <authorList>
            <person name="Wiegand S."/>
            <person name="Jogler M."/>
            <person name="Boedeker C."/>
            <person name="Pinto D."/>
            <person name="Vollmers J."/>
            <person name="Rivas-Marin E."/>
            <person name="Kohn T."/>
            <person name="Peeters S.H."/>
            <person name="Heuer A."/>
            <person name="Rast P."/>
            <person name="Oberbeckmann S."/>
            <person name="Bunk B."/>
            <person name="Jeske O."/>
            <person name="Meyerdierks A."/>
            <person name="Storesund J.E."/>
            <person name="Kallscheuer N."/>
            <person name="Luecker S."/>
            <person name="Lage O.M."/>
            <person name="Pohl T."/>
            <person name="Merkel B.J."/>
            <person name="Hornburger P."/>
            <person name="Mueller R.-W."/>
            <person name="Bruemmer F."/>
            <person name="Labrenz M."/>
            <person name="Spormann A.M."/>
            <person name="Op Den Camp H."/>
            <person name="Overmann J."/>
            <person name="Amann R."/>
            <person name="Jetten M.S.M."/>
            <person name="Mascher T."/>
            <person name="Medema M.H."/>
            <person name="Devos D.P."/>
            <person name="Kaster A.-K."/>
            <person name="Ovreas L."/>
            <person name="Rohde M."/>
            <person name="Galperin M.Y."/>
            <person name="Jogler C."/>
        </authorList>
    </citation>
    <scope>NUCLEOTIDE SEQUENCE [LARGE SCALE GENOMIC DNA]</scope>
    <source>
        <strain evidence="4 5">KOR34</strain>
    </source>
</reference>
<evidence type="ECO:0000256" key="1">
    <source>
        <dbReference type="ARBA" id="ARBA00006525"/>
    </source>
</evidence>
<dbReference type="Gene3D" id="3.40.50.450">
    <property type="match status" value="1"/>
</dbReference>
<dbReference type="Gene3D" id="1.10.10.10">
    <property type="entry name" value="Winged helix-like DNA-binding domain superfamily/Winged helix DNA-binding domain"/>
    <property type="match status" value="1"/>
</dbReference>
<evidence type="ECO:0000259" key="2">
    <source>
        <dbReference type="Pfam" id="PF02481"/>
    </source>
</evidence>
<keyword evidence="5" id="KW-1185">Reference proteome</keyword>
<accession>A0A5C5V473</accession>
<dbReference type="RefSeq" id="WP_146568027.1">
    <property type="nucleotide sequence ID" value="NZ_SIHJ01000003.1"/>
</dbReference>
<dbReference type="NCBIfam" id="TIGR00732">
    <property type="entry name" value="dprA"/>
    <property type="match status" value="1"/>
</dbReference>
<evidence type="ECO:0000259" key="3">
    <source>
        <dbReference type="Pfam" id="PF17782"/>
    </source>
</evidence>
<dbReference type="Proteomes" id="UP000316714">
    <property type="component" value="Unassembled WGS sequence"/>
</dbReference>
<dbReference type="Pfam" id="PF02481">
    <property type="entry name" value="DNA_processg_A"/>
    <property type="match status" value="1"/>
</dbReference>
<dbReference type="InterPro" id="IPR057666">
    <property type="entry name" value="DrpA_SLOG"/>
</dbReference>
<protein>
    <submittedName>
        <fullName evidence="4">Uncharacterized protein</fullName>
    </submittedName>
</protein>
<gene>
    <name evidence="4" type="ORF">KOR34_43200</name>
</gene>
<feature type="domain" description="DprA winged helix" evidence="3">
    <location>
        <begin position="312"/>
        <end position="365"/>
    </location>
</feature>
<dbReference type="PANTHER" id="PTHR43022:SF1">
    <property type="entry name" value="PROTEIN SMF"/>
    <property type="match status" value="1"/>
</dbReference>
<dbReference type="OrthoDB" id="9785707at2"/>
<evidence type="ECO:0000313" key="5">
    <source>
        <dbReference type="Proteomes" id="UP000316714"/>
    </source>
</evidence>
<dbReference type="InterPro" id="IPR010994">
    <property type="entry name" value="RuvA_2-like"/>
</dbReference>
<dbReference type="EMBL" id="SIHJ01000003">
    <property type="protein sequence ID" value="TWT32557.1"/>
    <property type="molecule type" value="Genomic_DNA"/>
</dbReference>
<name>A0A5C5V473_9BACT</name>
<dbReference type="SUPFAM" id="SSF102405">
    <property type="entry name" value="MCP/YpsA-like"/>
    <property type="match status" value="1"/>
</dbReference>
<dbReference type="InterPro" id="IPR003488">
    <property type="entry name" value="DprA"/>
</dbReference>
<sequence length="371" mass="39044">MPPPDDQRLLAEVCLSLVRGVGPRLRENLQAAFGDAEQILAQPAERLTGVEGVGATLAGRIASAREEIDAQSELDRAARHGIAIVLRDSDSYPRALREIPDPPPLLFVRGELLPTDQLAVAIVGSRHATRYGFDQAERLAAALARAGVTVVSGMARGIDTAVHRGALGAGGRTIAVLANGLLKPYPPENAELSLEIAKQGAVLSEAPLLRPPMSGAFPQRNRIISGVSLGVLVVEAADRSGSLITARHAYEQGREVFAVPGPVDSRLSKGCHKLIQDGAKLVATVDDVLEELGPLVEGVPRPGGGQLRSVAELNLNDVEQSVLQAIGAAPTQMDHVVQQSGVPVHRVLSTLSVLEVRGLVRRVSGSLVARV</sequence>
<evidence type="ECO:0000313" key="4">
    <source>
        <dbReference type="EMBL" id="TWT32557.1"/>
    </source>
</evidence>
<dbReference type="InterPro" id="IPR036388">
    <property type="entry name" value="WH-like_DNA-bd_sf"/>
</dbReference>
<dbReference type="GO" id="GO:0009294">
    <property type="term" value="P:DNA-mediated transformation"/>
    <property type="evidence" value="ECO:0007669"/>
    <property type="project" value="InterPro"/>
</dbReference>
<dbReference type="InterPro" id="IPR041614">
    <property type="entry name" value="DprA_WH"/>
</dbReference>
<comment type="similarity">
    <text evidence="1">Belongs to the DprA/Smf family.</text>
</comment>
<proteinExistence type="inferred from homology"/>
<organism evidence="4 5">
    <name type="scientific">Posidoniimonas corsicana</name>
    <dbReference type="NCBI Taxonomy" id="1938618"/>
    <lineage>
        <taxon>Bacteria</taxon>
        <taxon>Pseudomonadati</taxon>
        <taxon>Planctomycetota</taxon>
        <taxon>Planctomycetia</taxon>
        <taxon>Pirellulales</taxon>
        <taxon>Lacipirellulaceae</taxon>
        <taxon>Posidoniimonas</taxon>
    </lineage>
</organism>
<dbReference type="PANTHER" id="PTHR43022">
    <property type="entry name" value="PROTEIN SMF"/>
    <property type="match status" value="1"/>
</dbReference>
<dbReference type="SUPFAM" id="SSF47781">
    <property type="entry name" value="RuvA domain 2-like"/>
    <property type="match status" value="1"/>
</dbReference>
<feature type="domain" description="Smf/DprA SLOG" evidence="2">
    <location>
        <begin position="84"/>
        <end position="292"/>
    </location>
</feature>